<dbReference type="EMBL" id="JADYXP020000019">
    <property type="protein sequence ID" value="KAL0105535.1"/>
    <property type="molecule type" value="Genomic_DNA"/>
</dbReference>
<evidence type="ECO:0000313" key="1">
    <source>
        <dbReference type="EMBL" id="KAL0105535.1"/>
    </source>
</evidence>
<dbReference type="AlphaFoldDB" id="A0AAW2ERD4"/>
<keyword evidence="2" id="KW-1185">Reference proteome</keyword>
<reference evidence="1 2" key="1">
    <citation type="submission" date="2023-03" db="EMBL/GenBank/DDBJ databases">
        <title>High recombination rates correlate with genetic variation in Cardiocondyla obscurior ants.</title>
        <authorList>
            <person name="Errbii M."/>
        </authorList>
    </citation>
    <scope>NUCLEOTIDE SEQUENCE [LARGE SCALE GENOMIC DNA]</scope>
    <source>
        <strain evidence="1">Alpha-2009</strain>
        <tissue evidence="1">Whole body</tissue>
    </source>
</reference>
<proteinExistence type="predicted"/>
<protein>
    <recommendedName>
        <fullName evidence="3">Maf-like protein</fullName>
    </recommendedName>
</protein>
<sequence>MLLAHLFPSKKIIRHNKQFYKPSIADAKESIIKRIHTCGDVTINQESLKKKAEELNITVQPYILIVGTTLDDIRNHFISIDDVLYSVNFTLEAVDLCFKVFQVFHMNYPIFSEHLWIIIQRGIYNFTTKWDTVFPNIEHVIKKLEEKATL</sequence>
<comment type="caution">
    <text evidence="1">The sequence shown here is derived from an EMBL/GenBank/DDBJ whole genome shotgun (WGS) entry which is preliminary data.</text>
</comment>
<name>A0AAW2ERD4_9HYME</name>
<gene>
    <name evidence="1" type="ORF">PUN28_016899</name>
</gene>
<organism evidence="1 2">
    <name type="scientific">Cardiocondyla obscurior</name>
    <dbReference type="NCBI Taxonomy" id="286306"/>
    <lineage>
        <taxon>Eukaryota</taxon>
        <taxon>Metazoa</taxon>
        <taxon>Ecdysozoa</taxon>
        <taxon>Arthropoda</taxon>
        <taxon>Hexapoda</taxon>
        <taxon>Insecta</taxon>
        <taxon>Pterygota</taxon>
        <taxon>Neoptera</taxon>
        <taxon>Endopterygota</taxon>
        <taxon>Hymenoptera</taxon>
        <taxon>Apocrita</taxon>
        <taxon>Aculeata</taxon>
        <taxon>Formicoidea</taxon>
        <taxon>Formicidae</taxon>
        <taxon>Myrmicinae</taxon>
        <taxon>Cardiocondyla</taxon>
    </lineage>
</organism>
<evidence type="ECO:0008006" key="3">
    <source>
        <dbReference type="Google" id="ProtNLM"/>
    </source>
</evidence>
<dbReference type="Proteomes" id="UP001430953">
    <property type="component" value="Unassembled WGS sequence"/>
</dbReference>
<evidence type="ECO:0000313" key="2">
    <source>
        <dbReference type="Proteomes" id="UP001430953"/>
    </source>
</evidence>
<accession>A0AAW2ERD4</accession>